<dbReference type="KEGG" id="lpav:PLANPX_0953"/>
<feature type="compositionally biased region" description="Low complexity" evidence="12">
    <location>
        <begin position="91"/>
        <end position="100"/>
    </location>
</feature>
<dbReference type="SUPFAM" id="SSF52141">
    <property type="entry name" value="Uracil-DNA glycosylase-like"/>
    <property type="match status" value="1"/>
</dbReference>
<accession>A0A5K7X9B1</accession>
<sequence>MADAPQPPANDDRLRHALRQTLESLAGAGVRQLPSGAAIAQEWREAARRQPPAAAAIEPPPATHVSAGLATPAPAAARSLDPPRPRPTAAPTPAASPASAGDVSQAKTLKILAEEVAACTLCYELATTRKQTVFGVGDPQARLIFLGEAPGADEDQQGEPFVGKAGQLLNKILEACRLRREDVYILNILKCRPPGNRNPLPEEAHNCRRFLNRQLQLINPEFICCLGSVAAQNLLGTTETIGKLRGRVHQFQGVKVVCTYHPAYLLRTPSAKKQTWEDMKLLMRELGTPVD</sequence>
<dbReference type="Pfam" id="PF03167">
    <property type="entry name" value="UDG"/>
    <property type="match status" value="1"/>
</dbReference>
<dbReference type="NCBIfam" id="TIGR00758">
    <property type="entry name" value="UDG_fam4"/>
    <property type="match status" value="1"/>
</dbReference>
<evidence type="ECO:0000256" key="6">
    <source>
        <dbReference type="ARBA" id="ARBA00022723"/>
    </source>
</evidence>
<dbReference type="EC" id="3.2.2.27" evidence="3"/>
<evidence type="ECO:0000256" key="5">
    <source>
        <dbReference type="ARBA" id="ARBA00022485"/>
    </source>
</evidence>
<comment type="similarity">
    <text evidence="2">Belongs to the uracil-DNA glycosylase (UDG) superfamily. Type 4 (UDGa) family.</text>
</comment>
<dbReference type="SMART" id="SM00987">
    <property type="entry name" value="UreE_C"/>
    <property type="match status" value="1"/>
</dbReference>
<dbReference type="AlphaFoldDB" id="A0A5K7X9B1"/>
<organism evidence="14 15">
    <name type="scientific">Lacipirellula parvula</name>
    <dbReference type="NCBI Taxonomy" id="2650471"/>
    <lineage>
        <taxon>Bacteria</taxon>
        <taxon>Pseudomonadati</taxon>
        <taxon>Planctomycetota</taxon>
        <taxon>Planctomycetia</taxon>
        <taxon>Pirellulales</taxon>
        <taxon>Lacipirellulaceae</taxon>
        <taxon>Lacipirellula</taxon>
    </lineage>
</organism>
<keyword evidence="9" id="KW-0408">Iron</keyword>
<keyword evidence="14" id="KW-0326">Glycosidase</keyword>
<dbReference type="GO" id="GO:0051539">
    <property type="term" value="F:4 iron, 4 sulfur cluster binding"/>
    <property type="evidence" value="ECO:0007669"/>
    <property type="project" value="UniProtKB-KW"/>
</dbReference>
<comment type="catalytic activity">
    <reaction evidence="1">
        <text>Hydrolyzes single-stranded DNA or mismatched double-stranded DNA and polynucleotides, releasing free uracil.</text>
        <dbReference type="EC" id="3.2.2.27"/>
    </reaction>
</comment>
<evidence type="ECO:0000313" key="14">
    <source>
        <dbReference type="EMBL" id="BBO31341.1"/>
    </source>
</evidence>
<evidence type="ECO:0000259" key="13">
    <source>
        <dbReference type="SMART" id="SM00986"/>
    </source>
</evidence>
<evidence type="ECO:0000256" key="10">
    <source>
        <dbReference type="ARBA" id="ARBA00023014"/>
    </source>
</evidence>
<gene>
    <name evidence="14" type="ORF">PLANPX_0953</name>
</gene>
<dbReference type="Proteomes" id="UP000326837">
    <property type="component" value="Chromosome"/>
</dbReference>
<name>A0A5K7X9B1_9BACT</name>
<evidence type="ECO:0000256" key="9">
    <source>
        <dbReference type="ARBA" id="ARBA00023004"/>
    </source>
</evidence>
<dbReference type="GO" id="GO:0006281">
    <property type="term" value="P:DNA repair"/>
    <property type="evidence" value="ECO:0007669"/>
    <property type="project" value="UniProtKB-KW"/>
</dbReference>
<evidence type="ECO:0000256" key="1">
    <source>
        <dbReference type="ARBA" id="ARBA00001400"/>
    </source>
</evidence>
<keyword evidence="8 14" id="KW-0378">Hydrolase</keyword>
<keyword evidence="10" id="KW-0411">Iron-sulfur</keyword>
<dbReference type="PANTHER" id="PTHR33693">
    <property type="entry name" value="TYPE-5 URACIL-DNA GLYCOSYLASE"/>
    <property type="match status" value="1"/>
</dbReference>
<feature type="domain" description="Uracil-DNA glycosylase-like" evidence="13">
    <location>
        <begin position="134"/>
        <end position="280"/>
    </location>
</feature>
<keyword evidence="5" id="KW-0004">4Fe-4S</keyword>
<evidence type="ECO:0000256" key="11">
    <source>
        <dbReference type="ARBA" id="ARBA00023204"/>
    </source>
</evidence>
<dbReference type="CDD" id="cd10030">
    <property type="entry name" value="UDG-F4_TTUDGA_SPO1dp_like"/>
    <property type="match status" value="1"/>
</dbReference>
<dbReference type="RefSeq" id="WP_152097501.1">
    <property type="nucleotide sequence ID" value="NZ_AP021861.1"/>
</dbReference>
<reference evidence="15" key="1">
    <citation type="submission" date="2019-10" db="EMBL/GenBank/DDBJ databases">
        <title>Lacipirellula parvula gen. nov., sp. nov., representing a lineage of planctomycetes widespread in freshwater anoxic habitats, and description of the family Lacipirellulaceae.</title>
        <authorList>
            <person name="Dedysh S.N."/>
            <person name="Kulichevskaya I.S."/>
            <person name="Beletsky A.V."/>
            <person name="Rakitin A.L."/>
            <person name="Mardanov A.V."/>
            <person name="Ivanova A.A."/>
            <person name="Saltykova V.X."/>
            <person name="Rijpstra W.I.C."/>
            <person name="Sinninghe Damste J.S."/>
            <person name="Ravin N.V."/>
        </authorList>
    </citation>
    <scope>NUCLEOTIDE SEQUENCE [LARGE SCALE GENOMIC DNA]</scope>
    <source>
        <strain evidence="15">PX69</strain>
    </source>
</reference>
<evidence type="ECO:0000256" key="4">
    <source>
        <dbReference type="ARBA" id="ARBA00019403"/>
    </source>
</evidence>
<dbReference type="Gene3D" id="3.40.470.10">
    <property type="entry name" value="Uracil-DNA glycosylase-like domain"/>
    <property type="match status" value="1"/>
</dbReference>
<dbReference type="SMART" id="SM00986">
    <property type="entry name" value="UDG"/>
    <property type="match status" value="1"/>
</dbReference>
<evidence type="ECO:0000256" key="12">
    <source>
        <dbReference type="SAM" id="MobiDB-lite"/>
    </source>
</evidence>
<keyword evidence="11" id="KW-0234">DNA repair</keyword>
<dbReference type="InterPro" id="IPR005122">
    <property type="entry name" value="Uracil-DNA_glycosylase-like"/>
</dbReference>
<feature type="region of interest" description="Disordered" evidence="12">
    <location>
        <begin position="41"/>
        <end position="101"/>
    </location>
</feature>
<dbReference type="InterPro" id="IPR005273">
    <property type="entry name" value="Ura-DNA_glyco_family4"/>
</dbReference>
<evidence type="ECO:0000313" key="15">
    <source>
        <dbReference type="Proteomes" id="UP000326837"/>
    </source>
</evidence>
<proteinExistence type="inferred from homology"/>
<evidence type="ECO:0000256" key="3">
    <source>
        <dbReference type="ARBA" id="ARBA00012030"/>
    </source>
</evidence>
<keyword evidence="15" id="KW-1185">Reference proteome</keyword>
<keyword evidence="7" id="KW-0227">DNA damage</keyword>
<keyword evidence="6" id="KW-0479">Metal-binding</keyword>
<evidence type="ECO:0000256" key="8">
    <source>
        <dbReference type="ARBA" id="ARBA00022801"/>
    </source>
</evidence>
<dbReference type="InterPro" id="IPR051536">
    <property type="entry name" value="UDG_Type-4/5"/>
</dbReference>
<dbReference type="PANTHER" id="PTHR33693:SF1">
    <property type="entry name" value="TYPE-4 URACIL-DNA GLYCOSYLASE"/>
    <property type="match status" value="1"/>
</dbReference>
<evidence type="ECO:0000256" key="2">
    <source>
        <dbReference type="ARBA" id="ARBA00006521"/>
    </source>
</evidence>
<dbReference type="GO" id="GO:0004844">
    <property type="term" value="F:uracil DNA N-glycosylase activity"/>
    <property type="evidence" value="ECO:0007669"/>
    <property type="project" value="UniProtKB-EC"/>
</dbReference>
<dbReference type="InterPro" id="IPR036895">
    <property type="entry name" value="Uracil-DNA_glycosylase-like_sf"/>
</dbReference>
<feature type="compositionally biased region" description="Low complexity" evidence="12">
    <location>
        <begin position="67"/>
        <end position="77"/>
    </location>
</feature>
<evidence type="ECO:0000256" key="7">
    <source>
        <dbReference type="ARBA" id="ARBA00022763"/>
    </source>
</evidence>
<protein>
    <recommendedName>
        <fullName evidence="4">Type-4 uracil-DNA glycosylase</fullName>
        <ecNumber evidence="3">3.2.2.27</ecNumber>
    </recommendedName>
</protein>
<dbReference type="GO" id="GO:0046872">
    <property type="term" value="F:metal ion binding"/>
    <property type="evidence" value="ECO:0007669"/>
    <property type="project" value="UniProtKB-KW"/>
</dbReference>
<dbReference type="EMBL" id="AP021861">
    <property type="protein sequence ID" value="BBO31341.1"/>
    <property type="molecule type" value="Genomic_DNA"/>
</dbReference>